<evidence type="ECO:0000256" key="6">
    <source>
        <dbReference type="ARBA" id="ARBA00023015"/>
    </source>
</evidence>
<accession>A0A2T3B853</accession>
<dbReference type="PANTHER" id="PTHR40626">
    <property type="entry name" value="MIP31509P"/>
    <property type="match status" value="1"/>
</dbReference>
<dbReference type="FunFam" id="3.30.160.60:FF:001297">
    <property type="entry name" value="Zinc finger and SCAN domain-containing protein 2"/>
    <property type="match status" value="1"/>
</dbReference>
<feature type="region of interest" description="Disordered" evidence="10">
    <location>
        <begin position="582"/>
        <end position="610"/>
    </location>
</feature>
<proteinExistence type="predicted"/>
<dbReference type="Gene3D" id="3.30.160.60">
    <property type="entry name" value="Classic Zinc Finger"/>
    <property type="match status" value="2"/>
</dbReference>
<dbReference type="PROSITE" id="PS50157">
    <property type="entry name" value="ZINC_FINGER_C2H2_2"/>
    <property type="match status" value="2"/>
</dbReference>
<dbReference type="GO" id="GO:0000978">
    <property type="term" value="F:RNA polymerase II cis-regulatory region sequence-specific DNA binding"/>
    <property type="evidence" value="ECO:0007669"/>
    <property type="project" value="InterPro"/>
</dbReference>
<feature type="compositionally biased region" description="Polar residues" evidence="10">
    <location>
        <begin position="429"/>
        <end position="456"/>
    </location>
</feature>
<keyword evidence="7" id="KW-0804">Transcription</keyword>
<dbReference type="PROSITE" id="PS00028">
    <property type="entry name" value="ZINC_FINGER_C2H2_1"/>
    <property type="match status" value="2"/>
</dbReference>
<feature type="domain" description="C2H2-type" evidence="11">
    <location>
        <begin position="517"/>
        <end position="539"/>
    </location>
</feature>
<feature type="compositionally biased region" description="Low complexity" evidence="10">
    <location>
        <begin position="590"/>
        <end position="599"/>
    </location>
</feature>
<dbReference type="STRING" id="857342.A0A2T3B853"/>
<organism evidence="12 13">
    <name type="scientific">Amorphotheca resinae ATCC 22711</name>
    <dbReference type="NCBI Taxonomy" id="857342"/>
    <lineage>
        <taxon>Eukaryota</taxon>
        <taxon>Fungi</taxon>
        <taxon>Dikarya</taxon>
        <taxon>Ascomycota</taxon>
        <taxon>Pezizomycotina</taxon>
        <taxon>Leotiomycetes</taxon>
        <taxon>Helotiales</taxon>
        <taxon>Amorphothecaceae</taxon>
        <taxon>Amorphotheca</taxon>
    </lineage>
</organism>
<keyword evidence="8" id="KW-0539">Nucleus</keyword>
<dbReference type="AlphaFoldDB" id="A0A2T3B853"/>
<evidence type="ECO:0000256" key="10">
    <source>
        <dbReference type="SAM" id="MobiDB-lite"/>
    </source>
</evidence>
<dbReference type="FunFam" id="3.30.160.60:FF:000141">
    <property type="entry name" value="C2H2 zinc finger protein"/>
    <property type="match status" value="1"/>
</dbReference>
<dbReference type="GO" id="GO:0008270">
    <property type="term" value="F:zinc ion binding"/>
    <property type="evidence" value="ECO:0007669"/>
    <property type="project" value="UniProtKB-KW"/>
</dbReference>
<dbReference type="GO" id="GO:0005634">
    <property type="term" value="C:nucleus"/>
    <property type="evidence" value="ECO:0007669"/>
    <property type="project" value="UniProtKB-SubCell"/>
</dbReference>
<keyword evidence="3" id="KW-0677">Repeat</keyword>
<evidence type="ECO:0000259" key="11">
    <source>
        <dbReference type="PROSITE" id="PS50157"/>
    </source>
</evidence>
<evidence type="ECO:0000256" key="3">
    <source>
        <dbReference type="ARBA" id="ARBA00022737"/>
    </source>
</evidence>
<evidence type="ECO:0000256" key="8">
    <source>
        <dbReference type="ARBA" id="ARBA00023242"/>
    </source>
</evidence>
<dbReference type="PANTHER" id="PTHR40626:SF11">
    <property type="entry name" value="ZINC FINGER PROTEIN YPR022C"/>
    <property type="match status" value="1"/>
</dbReference>
<dbReference type="RefSeq" id="XP_024723096.1">
    <property type="nucleotide sequence ID" value="XM_024864484.1"/>
</dbReference>
<protein>
    <recommendedName>
        <fullName evidence="11">C2H2-type domain-containing protein</fullName>
    </recommendedName>
</protein>
<evidence type="ECO:0000313" key="13">
    <source>
        <dbReference type="Proteomes" id="UP000241818"/>
    </source>
</evidence>
<keyword evidence="4 9" id="KW-0863">Zinc-finger</keyword>
<sequence length="610" mass="66692">MDASYLQAQAMAQSPFFYYNPDPKPDTRHHGHFSQQPNNMQVPMYQQQVQPMPSTPIYSRPNSSGSQMPMQPMMFNSGFPANMTPMVSPRPMYQKPAILIQGHSPRLMIEPDMHEGDMYYYPSTPPLSTSGSAISSPSSSEMVPTPLNTMFYGLEGFEGVKEGCEGEVQSENLAGGDWARCGSPPMTPVFIHPPSLMSNSTSELLPATSCPSLSPSPSPYPRSEQDFDFCDPRNLTVGTGQSAPAPNPTLKPAVEFPALPTLCAGDDEEHRFMLGGETFTKAPETNTLATSFDFTPTAPHDSLPTFDHFSDLDSEDEFVNGLVNFPPTENVQFFGNKRQRTGSDPVTVDHETYISEDDFEVEDFEESEQFAVACPPSPPASGSEAENKKTKRSKKSKKSHCEEDSSEFDDLVRSRKYTVPMNAAAGSPAQESTNQHTSTAPSQSGSSETNTANVMGTGSEAGATPSHQAPVNRRGRKQSLTEDPSKTFVCELCNRRFRRQEHLKRHYRSLHTQDKPFECHECGKKFSRSDNLSQHARTHGSGAIVMGVLEDGELPADHMESASDGEHIHALGSVLYNVAAAASGSETEVSSDGGSSDGDSQSRKKRKRSE</sequence>
<dbReference type="Pfam" id="PF00096">
    <property type="entry name" value="zf-C2H2"/>
    <property type="match status" value="2"/>
</dbReference>
<dbReference type="GO" id="GO:0000981">
    <property type="term" value="F:DNA-binding transcription factor activity, RNA polymerase II-specific"/>
    <property type="evidence" value="ECO:0007669"/>
    <property type="project" value="InterPro"/>
</dbReference>
<evidence type="ECO:0000256" key="9">
    <source>
        <dbReference type="PROSITE-ProRule" id="PRU00042"/>
    </source>
</evidence>
<evidence type="ECO:0000256" key="7">
    <source>
        <dbReference type="ARBA" id="ARBA00023163"/>
    </source>
</evidence>
<gene>
    <name evidence="12" type="ORF">M430DRAFT_212650</name>
</gene>
<keyword evidence="6" id="KW-0805">Transcription regulation</keyword>
<dbReference type="SMART" id="SM00355">
    <property type="entry name" value="ZnF_C2H2"/>
    <property type="match status" value="2"/>
</dbReference>
<feature type="compositionally biased region" description="Low complexity" evidence="10">
    <location>
        <begin position="204"/>
        <end position="213"/>
    </location>
</feature>
<dbReference type="Proteomes" id="UP000241818">
    <property type="component" value="Unassembled WGS sequence"/>
</dbReference>
<evidence type="ECO:0000256" key="5">
    <source>
        <dbReference type="ARBA" id="ARBA00022833"/>
    </source>
</evidence>
<dbReference type="EMBL" id="KZ679008">
    <property type="protein sequence ID" value="PSS23050.1"/>
    <property type="molecule type" value="Genomic_DNA"/>
</dbReference>
<dbReference type="OrthoDB" id="654211at2759"/>
<feature type="domain" description="C2H2-type" evidence="11">
    <location>
        <begin position="488"/>
        <end position="516"/>
    </location>
</feature>
<evidence type="ECO:0000256" key="2">
    <source>
        <dbReference type="ARBA" id="ARBA00022723"/>
    </source>
</evidence>
<evidence type="ECO:0000256" key="4">
    <source>
        <dbReference type="ARBA" id="ARBA00022771"/>
    </source>
</evidence>
<evidence type="ECO:0000256" key="1">
    <source>
        <dbReference type="ARBA" id="ARBA00004123"/>
    </source>
</evidence>
<dbReference type="InterPro" id="IPR051059">
    <property type="entry name" value="VerF-like"/>
</dbReference>
<dbReference type="GeneID" id="36572565"/>
<feature type="region of interest" description="Disordered" evidence="10">
    <location>
        <begin position="366"/>
        <end position="482"/>
    </location>
</feature>
<evidence type="ECO:0000313" key="12">
    <source>
        <dbReference type="EMBL" id="PSS23050.1"/>
    </source>
</evidence>
<dbReference type="InterPro" id="IPR013087">
    <property type="entry name" value="Znf_C2H2_type"/>
</dbReference>
<keyword evidence="13" id="KW-1185">Reference proteome</keyword>
<feature type="region of interest" description="Disordered" evidence="10">
    <location>
        <begin position="201"/>
        <end position="223"/>
    </location>
</feature>
<dbReference type="InParanoid" id="A0A2T3B853"/>
<dbReference type="InterPro" id="IPR036236">
    <property type="entry name" value="Znf_C2H2_sf"/>
</dbReference>
<keyword evidence="2" id="KW-0479">Metal-binding</keyword>
<name>A0A2T3B853_AMORE</name>
<reference evidence="12 13" key="1">
    <citation type="journal article" date="2018" name="New Phytol.">
        <title>Comparative genomics and transcriptomics depict ericoid mycorrhizal fungi as versatile saprotrophs and plant mutualists.</title>
        <authorList>
            <person name="Martino E."/>
            <person name="Morin E."/>
            <person name="Grelet G.A."/>
            <person name="Kuo A."/>
            <person name="Kohler A."/>
            <person name="Daghino S."/>
            <person name="Barry K.W."/>
            <person name="Cichocki N."/>
            <person name="Clum A."/>
            <person name="Dockter R.B."/>
            <person name="Hainaut M."/>
            <person name="Kuo R.C."/>
            <person name="LaButti K."/>
            <person name="Lindahl B.D."/>
            <person name="Lindquist E.A."/>
            <person name="Lipzen A."/>
            <person name="Khouja H.R."/>
            <person name="Magnuson J."/>
            <person name="Murat C."/>
            <person name="Ohm R.A."/>
            <person name="Singer S.W."/>
            <person name="Spatafora J.W."/>
            <person name="Wang M."/>
            <person name="Veneault-Fourrey C."/>
            <person name="Henrissat B."/>
            <person name="Grigoriev I.V."/>
            <person name="Martin F.M."/>
            <person name="Perotto S."/>
        </authorList>
    </citation>
    <scope>NUCLEOTIDE SEQUENCE [LARGE SCALE GENOMIC DNA]</scope>
    <source>
        <strain evidence="12 13">ATCC 22711</strain>
    </source>
</reference>
<dbReference type="GO" id="GO:0000785">
    <property type="term" value="C:chromatin"/>
    <property type="evidence" value="ECO:0007669"/>
    <property type="project" value="TreeGrafter"/>
</dbReference>
<comment type="subcellular location">
    <subcellularLocation>
        <location evidence="1">Nucleus</location>
    </subcellularLocation>
</comment>
<dbReference type="SUPFAM" id="SSF57667">
    <property type="entry name" value="beta-beta-alpha zinc fingers"/>
    <property type="match status" value="1"/>
</dbReference>
<keyword evidence="5" id="KW-0862">Zinc</keyword>
<feature type="compositionally biased region" description="Basic residues" evidence="10">
    <location>
        <begin position="389"/>
        <end position="398"/>
    </location>
</feature>